<feature type="region of interest" description="Disordered" evidence="1">
    <location>
        <begin position="148"/>
        <end position="177"/>
    </location>
</feature>
<dbReference type="EMBL" id="PGGS01000101">
    <property type="protein sequence ID" value="PNH09182.1"/>
    <property type="molecule type" value="Genomic_DNA"/>
</dbReference>
<name>A0A2J8A9H7_9CHLO</name>
<dbReference type="InterPro" id="IPR045864">
    <property type="entry name" value="aa-tRNA-synth_II/BPL/LPL"/>
</dbReference>
<dbReference type="Gene3D" id="3.30.930.10">
    <property type="entry name" value="Bira Bifunctional Protein, Domain 2"/>
    <property type="match status" value="1"/>
</dbReference>
<dbReference type="PANTHER" id="PTHR12835:SF5">
    <property type="entry name" value="BIOTIN--PROTEIN LIGASE"/>
    <property type="match status" value="1"/>
</dbReference>
<dbReference type="PANTHER" id="PTHR12835">
    <property type="entry name" value="BIOTIN PROTEIN LIGASE"/>
    <property type="match status" value="1"/>
</dbReference>
<feature type="compositionally biased region" description="Gly residues" evidence="1">
    <location>
        <begin position="153"/>
        <end position="174"/>
    </location>
</feature>
<evidence type="ECO:0000256" key="1">
    <source>
        <dbReference type="SAM" id="MobiDB-lite"/>
    </source>
</evidence>
<dbReference type="GO" id="GO:0005737">
    <property type="term" value="C:cytoplasm"/>
    <property type="evidence" value="ECO:0007669"/>
    <property type="project" value="TreeGrafter"/>
</dbReference>
<organism evidence="2 3">
    <name type="scientific">Tetrabaena socialis</name>
    <dbReference type="NCBI Taxonomy" id="47790"/>
    <lineage>
        <taxon>Eukaryota</taxon>
        <taxon>Viridiplantae</taxon>
        <taxon>Chlorophyta</taxon>
        <taxon>core chlorophytes</taxon>
        <taxon>Chlorophyceae</taxon>
        <taxon>CS clade</taxon>
        <taxon>Chlamydomonadales</taxon>
        <taxon>Tetrabaenaceae</taxon>
        <taxon>Tetrabaena</taxon>
    </lineage>
</organism>
<evidence type="ECO:0000313" key="3">
    <source>
        <dbReference type="Proteomes" id="UP000236333"/>
    </source>
</evidence>
<sequence length="222" mass="23196">MFFTPALQLSAAAAGAPAPPLLFHRSIPSETEGGEATAVPPLPPHARPAFDAAACSRLLAGRTRAMGRVLLCAADVGSTQELLQAHGGVLGDGAVVVADRQTSGKGGWRWGWKTHGWLMTFEQHGFEPLREEYLDAWLHSRQQLDFDDTPGRGAAGAGAGAAGRGQGEGGGGGGRRSRLTVLGLSPAGFLLAEDEGGSQYELMPDGNSLDMMQGLIRRKVIT</sequence>
<proteinExistence type="predicted"/>
<reference evidence="2 3" key="1">
    <citation type="journal article" date="2017" name="Mol. Biol. Evol.">
        <title>The 4-celled Tetrabaena socialis nuclear genome reveals the essential components for genetic control of cell number at the origin of multicellularity in the volvocine lineage.</title>
        <authorList>
            <person name="Featherston J."/>
            <person name="Arakaki Y."/>
            <person name="Hanschen E.R."/>
            <person name="Ferris P.J."/>
            <person name="Michod R.E."/>
            <person name="Olson B.J.S.C."/>
            <person name="Nozaki H."/>
            <person name="Durand P.M."/>
        </authorList>
    </citation>
    <scope>NUCLEOTIDE SEQUENCE [LARGE SCALE GENOMIC DNA]</scope>
    <source>
        <strain evidence="2 3">NIES-571</strain>
    </source>
</reference>
<accession>A0A2J8A9H7</accession>
<protein>
    <submittedName>
        <fullName evidence="2">Uncharacterized protein</fullName>
    </submittedName>
</protein>
<dbReference type="SUPFAM" id="SSF55681">
    <property type="entry name" value="Class II aaRS and biotin synthetases"/>
    <property type="match status" value="1"/>
</dbReference>
<comment type="caution">
    <text evidence="2">The sequence shown here is derived from an EMBL/GenBank/DDBJ whole genome shotgun (WGS) entry which is preliminary data.</text>
</comment>
<dbReference type="AlphaFoldDB" id="A0A2J8A9H7"/>
<dbReference type="GO" id="GO:0004077">
    <property type="term" value="F:biotin--[biotin carboxyl-carrier protein] ligase activity"/>
    <property type="evidence" value="ECO:0007669"/>
    <property type="project" value="TreeGrafter"/>
</dbReference>
<evidence type="ECO:0000313" key="2">
    <source>
        <dbReference type="EMBL" id="PNH09182.1"/>
    </source>
</evidence>
<dbReference type="OrthoDB" id="10250105at2759"/>
<dbReference type="Proteomes" id="UP000236333">
    <property type="component" value="Unassembled WGS sequence"/>
</dbReference>
<keyword evidence="3" id="KW-1185">Reference proteome</keyword>
<gene>
    <name evidence="2" type="ORF">TSOC_004209</name>
</gene>